<evidence type="ECO:0000259" key="2">
    <source>
        <dbReference type="Pfam" id="PF00496"/>
    </source>
</evidence>
<reference evidence="4 5" key="1">
    <citation type="submission" date="2016-06" db="EMBL/GenBank/DDBJ databases">
        <authorList>
            <person name="Kjaerup R.B."/>
            <person name="Dalgaard T.S."/>
            <person name="Juul-Madsen H.R."/>
        </authorList>
    </citation>
    <scope>NUCLEOTIDE SEQUENCE [LARGE SCALE GENOMIC DNA]</scope>
    <source>
        <strain evidence="4 5">1S159</strain>
    </source>
</reference>
<dbReference type="AlphaFoldDB" id="A0A1B9NTR7"/>
<feature type="domain" description="Transcriptional regulator SgrR N-terminal HTH" evidence="3">
    <location>
        <begin position="5"/>
        <end position="119"/>
    </location>
</feature>
<dbReference type="InterPro" id="IPR025370">
    <property type="entry name" value="SgrR_HTH_N"/>
</dbReference>
<proteinExistence type="predicted"/>
<dbReference type="Gene3D" id="3.40.190.10">
    <property type="entry name" value="Periplasmic binding protein-like II"/>
    <property type="match status" value="1"/>
</dbReference>
<dbReference type="InterPro" id="IPR000914">
    <property type="entry name" value="SBP_5_dom"/>
</dbReference>
<dbReference type="Proteomes" id="UP000093523">
    <property type="component" value="Unassembled WGS sequence"/>
</dbReference>
<dbReference type="SUPFAM" id="SSF53850">
    <property type="entry name" value="Periplasmic binding protein-like II"/>
    <property type="match status" value="1"/>
</dbReference>
<dbReference type="RefSeq" id="WP_023603954.1">
    <property type="nucleotide sequence ID" value="NZ_CAWMPN010000031.1"/>
</dbReference>
<evidence type="ECO:0000259" key="3">
    <source>
        <dbReference type="Pfam" id="PF12793"/>
    </source>
</evidence>
<dbReference type="InterPro" id="IPR039424">
    <property type="entry name" value="SBP_5"/>
</dbReference>
<dbReference type="GO" id="GO:0015833">
    <property type="term" value="P:peptide transport"/>
    <property type="evidence" value="ECO:0007669"/>
    <property type="project" value="TreeGrafter"/>
</dbReference>
<evidence type="ECO:0000313" key="5">
    <source>
        <dbReference type="Proteomes" id="UP000093523"/>
    </source>
</evidence>
<accession>A0A1B9NTR7</accession>
<dbReference type="Pfam" id="PF00496">
    <property type="entry name" value="SBP_bac_5"/>
    <property type="match status" value="1"/>
</dbReference>
<feature type="domain" description="Solute-binding protein family 5" evidence="2">
    <location>
        <begin position="164"/>
        <end position="305"/>
    </location>
</feature>
<protein>
    <submittedName>
        <fullName evidence="4">Transcriptional regulator</fullName>
    </submittedName>
</protein>
<dbReference type="Pfam" id="PF12793">
    <property type="entry name" value="SgrR_N"/>
    <property type="match status" value="1"/>
</dbReference>
<dbReference type="CDD" id="cd08507">
    <property type="entry name" value="PBP2_SgrR_like"/>
    <property type="match status" value="1"/>
</dbReference>
<dbReference type="STRING" id="688.A6E04_19815"/>
<gene>
    <name evidence="4" type="ORF">A6E04_19815</name>
</gene>
<evidence type="ECO:0000256" key="1">
    <source>
        <dbReference type="ARBA" id="ARBA00023125"/>
    </source>
</evidence>
<dbReference type="GO" id="GO:0003677">
    <property type="term" value="F:DNA binding"/>
    <property type="evidence" value="ECO:0007669"/>
    <property type="project" value="UniProtKB-KW"/>
</dbReference>
<dbReference type="PANTHER" id="PTHR30290">
    <property type="entry name" value="PERIPLASMIC BINDING COMPONENT OF ABC TRANSPORTER"/>
    <property type="match status" value="1"/>
</dbReference>
<evidence type="ECO:0000313" key="4">
    <source>
        <dbReference type="EMBL" id="OCH17101.1"/>
    </source>
</evidence>
<name>A0A1B9NTR7_ALILO</name>
<organism evidence="4 5">
    <name type="scientific">Aliivibrio logei</name>
    <name type="common">Vibrio logei</name>
    <dbReference type="NCBI Taxonomy" id="688"/>
    <lineage>
        <taxon>Bacteria</taxon>
        <taxon>Pseudomonadati</taxon>
        <taxon>Pseudomonadota</taxon>
        <taxon>Gammaproteobacteria</taxon>
        <taxon>Vibrionales</taxon>
        <taxon>Vibrionaceae</taxon>
        <taxon>Aliivibrio</taxon>
    </lineage>
</organism>
<keyword evidence="1" id="KW-0238">DNA-binding</keyword>
<dbReference type="EMBL" id="MAJU01000031">
    <property type="protein sequence ID" value="OCH17101.1"/>
    <property type="molecule type" value="Genomic_DNA"/>
</dbReference>
<dbReference type="OrthoDB" id="5894719at2"/>
<dbReference type="PANTHER" id="PTHR30290:SF72">
    <property type="entry name" value="HTH-TYPE TRANSCRIPTIONAL REGULATOR SGRR"/>
    <property type="match status" value="1"/>
</dbReference>
<comment type="caution">
    <text evidence="4">The sequence shown here is derived from an EMBL/GenBank/DDBJ whole genome shotgun (WGS) entry which is preliminary data.</text>
</comment>
<dbReference type="GO" id="GO:1904680">
    <property type="term" value="F:peptide transmembrane transporter activity"/>
    <property type="evidence" value="ECO:0007669"/>
    <property type="project" value="TreeGrafter"/>
</dbReference>
<sequence>MSSPRLRKQFDKLYDRYINNTSGTQIDEIADLLCCTRRNTRMVLNKMSDEGWISWTPAVGRGKSSALAFFSSPESVNYGLAKRYINEGKLDVALDILEGNQDVLLELIHGALGVSHEKGKQVVKLPYYRQLQTLMPSLAIRRSEQHLMQQLFNGLTQLNKRGDIEGDIAHHWDMLTPTHWRFFLRPSIAFHDGKPLTFQDIKDTFFALSSNFVFSHIQEVTNPNLNVVDFILTTDDYYFDSKLTQFNAKIIPNTAHESITYARSPIGTGPYKVSENSDKKLTLIANEHYFGYRPLIDSVEVWTLPNIAPIQLKLGFEVYEGDHSVSYGEQVDADRGCTYLLLNRQSGLAADSDWKEYLSQTITPLLLLNELQNANMNGIGLFNAYGLLPGLQHCLNRKKIAFIQPEKGSIVRLGYETEHPLYPLLGAIIKRRLALDGIKLVIKEFDTMELLDSECTAHIDIWLRGMSLGTNRPEALLSWLFAFNEIERAMPKNEFEHISQLISEWQSEPHQSFPVNQICRYLVETNQITPLFHGWMGISEDATNSIQNASCNGLGWFDFEKVWIKPEMN</sequence>